<dbReference type="InterPro" id="IPR041413">
    <property type="entry name" value="MLTR_LBD"/>
</dbReference>
<dbReference type="SUPFAM" id="SSF47413">
    <property type="entry name" value="lambda repressor-like DNA-binding domains"/>
    <property type="match status" value="1"/>
</dbReference>
<dbReference type="SMART" id="SM00530">
    <property type="entry name" value="HTH_XRE"/>
    <property type="match status" value="1"/>
</dbReference>
<comment type="caution">
    <text evidence="3">The sequence shown here is derived from an EMBL/GenBank/DDBJ whole genome shotgun (WGS) entry which is preliminary data.</text>
</comment>
<dbReference type="InterPro" id="IPR010982">
    <property type="entry name" value="Lambda_DNA-bd_dom_sf"/>
</dbReference>
<dbReference type="EMBL" id="BMFJ01000001">
    <property type="protein sequence ID" value="GGE16259.1"/>
    <property type="molecule type" value="Genomic_DNA"/>
</dbReference>
<name>A0A916ZWQ3_9RHOB</name>
<dbReference type="CDD" id="cd00093">
    <property type="entry name" value="HTH_XRE"/>
    <property type="match status" value="1"/>
</dbReference>
<dbReference type="Gene3D" id="1.10.260.40">
    <property type="entry name" value="lambda repressor-like DNA-binding domains"/>
    <property type="match status" value="1"/>
</dbReference>
<evidence type="ECO:0000313" key="3">
    <source>
        <dbReference type="EMBL" id="GGE16259.1"/>
    </source>
</evidence>
<dbReference type="GO" id="GO:0003677">
    <property type="term" value="F:DNA binding"/>
    <property type="evidence" value="ECO:0007669"/>
    <property type="project" value="InterPro"/>
</dbReference>
<dbReference type="Pfam" id="PF17765">
    <property type="entry name" value="MLTR_LBD"/>
    <property type="match status" value="1"/>
</dbReference>
<dbReference type="Pfam" id="PF13560">
    <property type="entry name" value="HTH_31"/>
    <property type="match status" value="1"/>
</dbReference>
<evidence type="ECO:0000259" key="2">
    <source>
        <dbReference type="SMART" id="SM00530"/>
    </source>
</evidence>
<keyword evidence="4" id="KW-1185">Reference proteome</keyword>
<accession>A0A916ZWQ3</accession>
<protein>
    <recommendedName>
        <fullName evidence="2">HTH cro/C1-type domain-containing protein</fullName>
    </recommendedName>
</protein>
<feature type="domain" description="HTH cro/C1-type" evidence="2">
    <location>
        <begin position="25"/>
        <end position="93"/>
    </location>
</feature>
<feature type="region of interest" description="Disordered" evidence="1">
    <location>
        <begin position="28"/>
        <end position="48"/>
    </location>
</feature>
<gene>
    <name evidence="3" type="ORF">GCM10011360_01270</name>
</gene>
<dbReference type="Gene3D" id="3.30.450.180">
    <property type="match status" value="1"/>
</dbReference>
<reference evidence="4" key="1">
    <citation type="journal article" date="2019" name="Int. J. Syst. Evol. Microbiol.">
        <title>The Global Catalogue of Microorganisms (GCM) 10K type strain sequencing project: providing services to taxonomists for standard genome sequencing and annotation.</title>
        <authorList>
            <consortium name="The Broad Institute Genomics Platform"/>
            <consortium name="The Broad Institute Genome Sequencing Center for Infectious Disease"/>
            <person name="Wu L."/>
            <person name="Ma J."/>
        </authorList>
    </citation>
    <scope>NUCLEOTIDE SEQUENCE [LARGE SCALE GENOMIC DNA]</scope>
    <source>
        <strain evidence="4">CGMCC 1.12664</strain>
    </source>
</reference>
<dbReference type="InterPro" id="IPR001387">
    <property type="entry name" value="Cro/C1-type_HTH"/>
</dbReference>
<evidence type="ECO:0000313" key="4">
    <source>
        <dbReference type="Proteomes" id="UP000612855"/>
    </source>
</evidence>
<sequence>MKDHAGIQTTPLAAEDARRDALAQFLRGRRESLRPQTPAPRRRTQGLRREEVAAAAGISVTWYTWLEQRRDVSVSDQTLRGLTRALDLNETEAHYLASLARPCAVSAPATGDMPDSLLQLVAGLAPHPAYAMDRVCDVVACNAPATNLFGLFKPGDPVLGNVLARLFLDPEWKRLFVDWPAIARSAVAQFRAATAPFARDADVTGLVSRLRKDAPAFNTVWQASELAPPPDWTKVLRRGDRSETWRYTVLRPEGEARAWTVTLYLPVSPPADVAAP</sequence>
<dbReference type="AlphaFoldDB" id="A0A916ZWQ3"/>
<dbReference type="Proteomes" id="UP000612855">
    <property type="component" value="Unassembled WGS sequence"/>
</dbReference>
<evidence type="ECO:0000256" key="1">
    <source>
        <dbReference type="SAM" id="MobiDB-lite"/>
    </source>
</evidence>
<organism evidence="3 4">
    <name type="scientific">Primorskyibacter flagellatus</name>
    <dbReference type="NCBI Taxonomy" id="1387277"/>
    <lineage>
        <taxon>Bacteria</taxon>
        <taxon>Pseudomonadati</taxon>
        <taxon>Pseudomonadota</taxon>
        <taxon>Alphaproteobacteria</taxon>
        <taxon>Rhodobacterales</taxon>
        <taxon>Roseobacteraceae</taxon>
        <taxon>Primorskyibacter</taxon>
    </lineage>
</organism>
<dbReference type="PANTHER" id="PTHR35010">
    <property type="entry name" value="BLL4672 PROTEIN-RELATED"/>
    <property type="match status" value="1"/>
</dbReference>
<dbReference type="RefSeq" id="WP_188475705.1">
    <property type="nucleotide sequence ID" value="NZ_BMFJ01000001.1"/>
</dbReference>
<proteinExistence type="predicted"/>